<accession>A0A938BQR1</accession>
<organism evidence="2 3">
    <name type="scientific">Eiseniibacteriota bacterium</name>
    <dbReference type="NCBI Taxonomy" id="2212470"/>
    <lineage>
        <taxon>Bacteria</taxon>
        <taxon>Candidatus Eiseniibacteriota</taxon>
    </lineage>
</organism>
<gene>
    <name evidence="2" type="ORF">FJY75_06665</name>
</gene>
<dbReference type="PROSITE" id="PS51094">
    <property type="entry name" value="PTS_EIIA_TYPE_2"/>
    <property type="match status" value="1"/>
</dbReference>
<dbReference type="CDD" id="cd00211">
    <property type="entry name" value="PTS_IIA_fru"/>
    <property type="match status" value="1"/>
</dbReference>
<proteinExistence type="predicted"/>
<evidence type="ECO:0000259" key="1">
    <source>
        <dbReference type="PROSITE" id="PS51094"/>
    </source>
</evidence>
<keyword evidence="2" id="KW-0762">Sugar transport</keyword>
<sequence>MTLTDLLTADCIQLDAPALHKEELIGVLVDCFARAGSARASAPVVRALLDREAVMSTGIGGGIALPHAQSPAVEGLTVAFARPKEPIEFAALDGNPVSLVFLVVGSGDRTGLMRVLTHISRILHSGELKKKLLKARSPEEVLRAIRGEEGRLKLETT</sequence>
<feature type="domain" description="PTS EIIA type-2" evidence="1">
    <location>
        <begin position="5"/>
        <end position="148"/>
    </location>
</feature>
<reference evidence="2" key="1">
    <citation type="submission" date="2019-03" db="EMBL/GenBank/DDBJ databases">
        <title>Lake Tanganyika Metagenome-Assembled Genomes (MAGs).</title>
        <authorList>
            <person name="Tran P."/>
        </authorList>
    </citation>
    <scope>NUCLEOTIDE SEQUENCE</scope>
    <source>
        <strain evidence="2">M_DeepCast_400m_m2_100</strain>
    </source>
</reference>
<evidence type="ECO:0000313" key="2">
    <source>
        <dbReference type="EMBL" id="MBM3317520.1"/>
    </source>
</evidence>
<dbReference type="AlphaFoldDB" id="A0A938BQR1"/>
<dbReference type="EMBL" id="VGIY01000138">
    <property type="protein sequence ID" value="MBM3317520.1"/>
    <property type="molecule type" value="Genomic_DNA"/>
</dbReference>
<protein>
    <submittedName>
        <fullName evidence="2">PTS sugar transporter subunit IIA</fullName>
    </submittedName>
</protein>
<name>A0A938BQR1_UNCEI</name>
<dbReference type="InterPro" id="IPR016152">
    <property type="entry name" value="PTrfase/Anion_transptr"/>
</dbReference>
<dbReference type="InterPro" id="IPR002178">
    <property type="entry name" value="PTS_EIIA_type-2_dom"/>
</dbReference>
<dbReference type="SUPFAM" id="SSF55804">
    <property type="entry name" value="Phoshotransferase/anion transport protein"/>
    <property type="match status" value="1"/>
</dbReference>
<dbReference type="Pfam" id="PF00359">
    <property type="entry name" value="PTS_EIIA_2"/>
    <property type="match status" value="1"/>
</dbReference>
<dbReference type="Gene3D" id="3.40.930.10">
    <property type="entry name" value="Mannitol-specific EII, Chain A"/>
    <property type="match status" value="1"/>
</dbReference>
<evidence type="ECO:0000313" key="3">
    <source>
        <dbReference type="Proteomes" id="UP000748308"/>
    </source>
</evidence>
<dbReference type="InterPro" id="IPR051541">
    <property type="entry name" value="PTS_SugarTrans_NitroReg"/>
</dbReference>
<dbReference type="PANTHER" id="PTHR47738">
    <property type="entry name" value="PTS SYSTEM FRUCTOSE-LIKE EIIA COMPONENT-RELATED"/>
    <property type="match status" value="1"/>
</dbReference>
<dbReference type="PROSITE" id="PS00372">
    <property type="entry name" value="PTS_EIIA_TYPE_2_HIS"/>
    <property type="match status" value="1"/>
</dbReference>
<comment type="caution">
    <text evidence="2">The sequence shown here is derived from an EMBL/GenBank/DDBJ whole genome shotgun (WGS) entry which is preliminary data.</text>
</comment>
<keyword evidence="2" id="KW-0813">Transport</keyword>
<dbReference type="Proteomes" id="UP000748308">
    <property type="component" value="Unassembled WGS sequence"/>
</dbReference>